<name>A0A9D1FWT4_9BACT</name>
<dbReference type="GO" id="GO:0009073">
    <property type="term" value="P:aromatic amino acid family biosynthetic process"/>
    <property type="evidence" value="ECO:0007669"/>
    <property type="project" value="UniProtKB-UniRule"/>
</dbReference>
<dbReference type="GO" id="GO:0004106">
    <property type="term" value="F:chorismate mutase activity"/>
    <property type="evidence" value="ECO:0007669"/>
    <property type="project" value="UniProtKB-UniRule"/>
</dbReference>
<reference evidence="4" key="1">
    <citation type="submission" date="2020-10" db="EMBL/GenBank/DDBJ databases">
        <authorList>
            <person name="Gilroy R."/>
        </authorList>
    </citation>
    <scope>NUCLEOTIDE SEQUENCE</scope>
    <source>
        <strain evidence="4">CHK152-2994</strain>
    </source>
</reference>
<feature type="binding site" evidence="2">
    <location>
        <position position="107"/>
    </location>
    <ligand>
        <name>prephenate</name>
        <dbReference type="ChEBI" id="CHEBI:29934"/>
    </ligand>
</feature>
<sequence>MAVKGIRGAITIKSNTVADIREAVVELLGQMLKQNNIEIKNISHVIFTMTKDLNAAFPAKFARTELGFTETAMMCFNEIDVPGALKKCMRILIVLNCKDDFVPQFVYLKGAETLRN</sequence>
<dbReference type="AlphaFoldDB" id="A0A9D1FWT4"/>
<proteinExistence type="predicted"/>
<dbReference type="PANTHER" id="PTHR21164:SF0">
    <property type="entry name" value="CHORISMATE MUTASE AROH"/>
    <property type="match status" value="1"/>
</dbReference>
<evidence type="ECO:0000313" key="4">
    <source>
        <dbReference type="EMBL" id="HIS83502.1"/>
    </source>
</evidence>
<dbReference type="GO" id="GO:0008652">
    <property type="term" value="P:amino acid biosynthetic process"/>
    <property type="evidence" value="ECO:0007669"/>
    <property type="project" value="UniProtKB-UniRule"/>
</dbReference>
<evidence type="ECO:0000256" key="2">
    <source>
        <dbReference type="PIRSR" id="PIRSR005965-1"/>
    </source>
</evidence>
<protein>
    <recommendedName>
        <fullName evidence="1 3">chorismate mutase</fullName>
        <ecNumber evidence="1 3">5.4.99.5</ecNumber>
    </recommendedName>
</protein>
<reference evidence="4" key="2">
    <citation type="journal article" date="2021" name="PeerJ">
        <title>Extensive microbial diversity within the chicken gut microbiome revealed by metagenomics and culture.</title>
        <authorList>
            <person name="Gilroy R."/>
            <person name="Ravi A."/>
            <person name="Getino M."/>
            <person name="Pursley I."/>
            <person name="Horton D.L."/>
            <person name="Alikhan N.F."/>
            <person name="Baker D."/>
            <person name="Gharbi K."/>
            <person name="Hall N."/>
            <person name="Watson M."/>
            <person name="Adriaenssens E.M."/>
            <person name="Foster-Nyarko E."/>
            <person name="Jarju S."/>
            <person name="Secka A."/>
            <person name="Antonio M."/>
            <person name="Oren A."/>
            <person name="Chaudhuri R.R."/>
            <person name="La Ragione R."/>
            <person name="Hildebrand F."/>
            <person name="Pallen M.J."/>
        </authorList>
    </citation>
    <scope>NUCLEOTIDE SEQUENCE</scope>
    <source>
        <strain evidence="4">CHK152-2994</strain>
    </source>
</reference>
<comment type="caution">
    <text evidence="4">The sequence shown here is derived from an EMBL/GenBank/DDBJ whole genome shotgun (WGS) entry which is preliminary data.</text>
</comment>
<dbReference type="Gene3D" id="3.30.1330.40">
    <property type="entry name" value="RutC-like"/>
    <property type="match status" value="1"/>
</dbReference>
<dbReference type="EC" id="5.4.99.5" evidence="1 3"/>
<dbReference type="PROSITE" id="PS51167">
    <property type="entry name" value="CHORISMATE_MUT_1"/>
    <property type="match status" value="1"/>
</dbReference>
<dbReference type="PIRSF" id="PIRSF005965">
    <property type="entry name" value="Chor_mut_AroH"/>
    <property type="match status" value="1"/>
</dbReference>
<dbReference type="Pfam" id="PF07736">
    <property type="entry name" value="CM_1"/>
    <property type="match status" value="1"/>
</dbReference>
<dbReference type="GO" id="GO:0046417">
    <property type="term" value="P:chorismate metabolic process"/>
    <property type="evidence" value="ECO:0007669"/>
    <property type="project" value="TreeGrafter"/>
</dbReference>
<gene>
    <name evidence="4" type="primary">aroH</name>
    <name evidence="4" type="ORF">IAD41_07860</name>
</gene>
<keyword evidence="3 4" id="KW-0413">Isomerase</keyword>
<evidence type="ECO:0000256" key="1">
    <source>
        <dbReference type="NCBIfam" id="TIGR01796"/>
    </source>
</evidence>
<dbReference type="InterPro" id="IPR008243">
    <property type="entry name" value="Chorismate_mutase_AroH"/>
</dbReference>
<accession>A0A9D1FWT4</accession>
<dbReference type="SUPFAM" id="SSF55298">
    <property type="entry name" value="YjgF-like"/>
    <property type="match status" value="1"/>
</dbReference>
<evidence type="ECO:0000313" key="5">
    <source>
        <dbReference type="Proteomes" id="UP000824139"/>
    </source>
</evidence>
<dbReference type="PANTHER" id="PTHR21164">
    <property type="entry name" value="CHORISMATE MUTASE"/>
    <property type="match status" value="1"/>
</dbReference>
<dbReference type="InterPro" id="IPR035959">
    <property type="entry name" value="RutC-like_sf"/>
</dbReference>
<evidence type="ECO:0000256" key="3">
    <source>
        <dbReference type="PROSITE-ProRule" id="PRU00514"/>
    </source>
</evidence>
<dbReference type="Proteomes" id="UP000824139">
    <property type="component" value="Unassembled WGS sequence"/>
</dbReference>
<organism evidence="4 5">
    <name type="scientific">Candidatus Scatenecus faecavium</name>
    <dbReference type="NCBI Taxonomy" id="2840915"/>
    <lineage>
        <taxon>Bacteria</taxon>
        <taxon>Candidatus Scatenecus</taxon>
    </lineage>
</organism>
<dbReference type="CDD" id="cd02185">
    <property type="entry name" value="AroH"/>
    <property type="match status" value="1"/>
</dbReference>
<keyword evidence="2 3" id="KW-0028">Amino-acid biosynthesis</keyword>
<feature type="binding site" evidence="2">
    <location>
        <position position="90"/>
    </location>
    <ligand>
        <name>prephenate</name>
        <dbReference type="ChEBI" id="CHEBI:29934"/>
    </ligand>
</feature>
<dbReference type="NCBIfam" id="TIGR01796">
    <property type="entry name" value="CM_mono_aroH"/>
    <property type="match status" value="1"/>
</dbReference>
<comment type="catalytic activity">
    <reaction evidence="3">
        <text>chorismate = prephenate</text>
        <dbReference type="Rhea" id="RHEA:13897"/>
        <dbReference type="ChEBI" id="CHEBI:29748"/>
        <dbReference type="ChEBI" id="CHEBI:29934"/>
        <dbReference type="EC" id="5.4.99.5"/>
    </reaction>
</comment>
<keyword evidence="2 3" id="KW-0057">Aromatic amino acid biosynthesis</keyword>
<dbReference type="EMBL" id="DVJO01000171">
    <property type="protein sequence ID" value="HIS83502.1"/>
    <property type="molecule type" value="Genomic_DNA"/>
</dbReference>
<feature type="binding site" evidence="2">
    <location>
        <position position="7"/>
    </location>
    <ligand>
        <name>prephenate</name>
        <dbReference type="ChEBI" id="CHEBI:29934"/>
    </ligand>
</feature>